<dbReference type="Pfam" id="PF01553">
    <property type="entry name" value="Acyltransferase"/>
    <property type="match status" value="1"/>
</dbReference>
<gene>
    <name evidence="5" type="ORF">Cph01nite_25230</name>
</gene>
<dbReference type="PANTHER" id="PTHR10434:SF11">
    <property type="entry name" value="1-ACYL-SN-GLYCEROL-3-PHOSPHATE ACYLTRANSFERASE"/>
    <property type="match status" value="1"/>
</dbReference>
<proteinExistence type="predicted"/>
<name>A0ABQ4DPA5_9CELL</name>
<dbReference type="PANTHER" id="PTHR10434">
    <property type="entry name" value="1-ACYL-SN-GLYCEROL-3-PHOSPHATE ACYLTRANSFERASE"/>
    <property type="match status" value="1"/>
</dbReference>
<feature type="transmembrane region" description="Helical" evidence="3">
    <location>
        <begin position="378"/>
        <end position="396"/>
    </location>
</feature>
<dbReference type="RefSeq" id="WP_239069244.1">
    <property type="nucleotide sequence ID" value="NZ_BONP01000015.1"/>
</dbReference>
<sequence length="424" mass="43665">MSADAPAEEAGQAHGHAPAETFQRLRRRVGLPPGFNLAGAVRHVAWRTAFHLVGGFRVVGSAPYEAMVVVANHSSHADTPALIAAFPAPYKPVVVAAGDYWFDTPWKARALKLAIGAVPVRRHGGGGYDSLIEGATQVLGSGSSLLVFPEGTRSTDGRLGRFRSGALRIAQEFDVPILPVAVVGTGDLLAKKGRLTPGPVEVRVGHPVDPHELTDMAPLVAQIEGMLAAGPAVPSRSRTWRVLRNVMSGPAGMVGAVAWGFAEAVSLPVTSEMYLVLVAASHPRRVLPAAGCLAVGSVAGVLVTRALTARGQQPPAPLTTRAMRERAALDLAVDGARGIWRQALNGVPVKVYAAAAGAAGVPAAPLAVHALGARGARSLAVGAAVGVAAGATAPVLRRFYGPYLVGAGVTFAVGLAAVVRRWSR</sequence>
<dbReference type="InterPro" id="IPR002123">
    <property type="entry name" value="Plipid/glycerol_acylTrfase"/>
</dbReference>
<evidence type="ECO:0000313" key="6">
    <source>
        <dbReference type="Proteomes" id="UP000614741"/>
    </source>
</evidence>
<keyword evidence="3" id="KW-1133">Transmembrane helix</keyword>
<dbReference type="EMBL" id="BONP01000015">
    <property type="protein sequence ID" value="GIG40761.1"/>
    <property type="molecule type" value="Genomic_DNA"/>
</dbReference>
<feature type="domain" description="Phospholipid/glycerol acyltransferase" evidence="4">
    <location>
        <begin position="67"/>
        <end position="185"/>
    </location>
</feature>
<evidence type="ECO:0000256" key="1">
    <source>
        <dbReference type="ARBA" id="ARBA00022679"/>
    </source>
</evidence>
<reference evidence="5 6" key="1">
    <citation type="submission" date="2021-01" db="EMBL/GenBank/DDBJ databases">
        <title>Whole genome shotgun sequence of Cellulomonas phragmiteti NBRC 110785.</title>
        <authorList>
            <person name="Komaki H."/>
            <person name="Tamura T."/>
        </authorList>
    </citation>
    <scope>NUCLEOTIDE SEQUENCE [LARGE SCALE GENOMIC DNA]</scope>
    <source>
        <strain evidence="5 6">NBRC 110785</strain>
    </source>
</reference>
<protein>
    <recommendedName>
        <fullName evidence="4">Phospholipid/glycerol acyltransferase domain-containing protein</fullName>
    </recommendedName>
</protein>
<dbReference type="SMART" id="SM00563">
    <property type="entry name" value="PlsC"/>
    <property type="match status" value="1"/>
</dbReference>
<dbReference type="CDD" id="cd07989">
    <property type="entry name" value="LPLAT_AGPAT-like"/>
    <property type="match status" value="1"/>
</dbReference>
<keyword evidence="3" id="KW-0812">Transmembrane</keyword>
<accession>A0ABQ4DPA5</accession>
<evidence type="ECO:0000256" key="2">
    <source>
        <dbReference type="ARBA" id="ARBA00023315"/>
    </source>
</evidence>
<dbReference type="SUPFAM" id="SSF69593">
    <property type="entry name" value="Glycerol-3-phosphate (1)-acyltransferase"/>
    <property type="match status" value="1"/>
</dbReference>
<evidence type="ECO:0000256" key="3">
    <source>
        <dbReference type="SAM" id="Phobius"/>
    </source>
</evidence>
<feature type="transmembrane region" description="Helical" evidence="3">
    <location>
        <begin position="402"/>
        <end position="419"/>
    </location>
</feature>
<evidence type="ECO:0000259" key="4">
    <source>
        <dbReference type="SMART" id="SM00563"/>
    </source>
</evidence>
<dbReference type="Proteomes" id="UP000614741">
    <property type="component" value="Unassembled WGS sequence"/>
</dbReference>
<feature type="transmembrane region" description="Helical" evidence="3">
    <location>
        <begin position="351"/>
        <end position="371"/>
    </location>
</feature>
<keyword evidence="2" id="KW-0012">Acyltransferase</keyword>
<organism evidence="5 6">
    <name type="scientific">Cellulomonas phragmiteti</name>
    <dbReference type="NCBI Taxonomy" id="478780"/>
    <lineage>
        <taxon>Bacteria</taxon>
        <taxon>Bacillati</taxon>
        <taxon>Actinomycetota</taxon>
        <taxon>Actinomycetes</taxon>
        <taxon>Micrococcales</taxon>
        <taxon>Cellulomonadaceae</taxon>
        <taxon>Cellulomonas</taxon>
    </lineage>
</organism>
<comment type="caution">
    <text evidence="5">The sequence shown here is derived from an EMBL/GenBank/DDBJ whole genome shotgun (WGS) entry which is preliminary data.</text>
</comment>
<keyword evidence="6" id="KW-1185">Reference proteome</keyword>
<evidence type="ECO:0000313" key="5">
    <source>
        <dbReference type="EMBL" id="GIG40761.1"/>
    </source>
</evidence>
<keyword evidence="1" id="KW-0808">Transferase</keyword>
<keyword evidence="3" id="KW-0472">Membrane</keyword>